<dbReference type="AlphaFoldDB" id="A0AAN6E0U2"/>
<comment type="caution">
    <text evidence="2">The sequence shown here is derived from an EMBL/GenBank/DDBJ whole genome shotgun (WGS) entry which is preliminary data.</text>
</comment>
<name>A0AAN6E0U2_9EURO</name>
<sequence>MMWLVYRLSFLLSRSVGPKSLGWKGHRWGDDRLHELSDAVGVMIRKKTWKLDRQKDRGIGRRGRTCSRAYDVLLHGGPRTNVCSVTRNSPG</sequence>
<proteinExistence type="predicted"/>
<evidence type="ECO:0008006" key="4">
    <source>
        <dbReference type="Google" id="ProtNLM"/>
    </source>
</evidence>
<accession>A0AAN6E0U2</accession>
<feature type="signal peptide" evidence="1">
    <location>
        <begin position="1"/>
        <end position="18"/>
    </location>
</feature>
<keyword evidence="3" id="KW-1185">Reference proteome</keyword>
<protein>
    <recommendedName>
        <fullName evidence="4">Secreted protein</fullName>
    </recommendedName>
</protein>
<organism evidence="2 3">
    <name type="scientific">Exophiala viscosa</name>
    <dbReference type="NCBI Taxonomy" id="2486360"/>
    <lineage>
        <taxon>Eukaryota</taxon>
        <taxon>Fungi</taxon>
        <taxon>Dikarya</taxon>
        <taxon>Ascomycota</taxon>
        <taxon>Pezizomycotina</taxon>
        <taxon>Eurotiomycetes</taxon>
        <taxon>Chaetothyriomycetidae</taxon>
        <taxon>Chaetothyriales</taxon>
        <taxon>Herpotrichiellaceae</taxon>
        <taxon>Exophiala</taxon>
    </lineage>
</organism>
<keyword evidence="1" id="KW-0732">Signal</keyword>
<evidence type="ECO:0000313" key="3">
    <source>
        <dbReference type="Proteomes" id="UP001203852"/>
    </source>
</evidence>
<feature type="chain" id="PRO_5042836876" description="Secreted protein" evidence="1">
    <location>
        <begin position="19"/>
        <end position="91"/>
    </location>
</feature>
<gene>
    <name evidence="2" type="ORF">EDD36DRAFT_436262</name>
</gene>
<evidence type="ECO:0000313" key="2">
    <source>
        <dbReference type="EMBL" id="KAI1614510.1"/>
    </source>
</evidence>
<reference evidence="2" key="1">
    <citation type="journal article" date="2022" name="bioRxiv">
        <title>Deciphering the potential niche of two novel black yeast fungi from a biological soil crust based on their genomes, phenotypes, and melanin regulation.</title>
        <authorList>
            <consortium name="DOE Joint Genome Institute"/>
            <person name="Carr E.C."/>
            <person name="Barton Q."/>
            <person name="Grambo S."/>
            <person name="Sullivan M."/>
            <person name="Renfro C.M."/>
            <person name="Kuo A."/>
            <person name="Pangilinan J."/>
            <person name="Lipzen A."/>
            <person name="Keymanesh K."/>
            <person name="Savage E."/>
            <person name="Barry K."/>
            <person name="Grigoriev I.V."/>
            <person name="Riekhof W.R."/>
            <person name="Harris S.S."/>
        </authorList>
    </citation>
    <scope>NUCLEOTIDE SEQUENCE</scope>
    <source>
        <strain evidence="2">JF 03-4F</strain>
    </source>
</reference>
<evidence type="ECO:0000256" key="1">
    <source>
        <dbReference type="SAM" id="SignalP"/>
    </source>
</evidence>
<dbReference type="EMBL" id="MU404353">
    <property type="protein sequence ID" value="KAI1614510.1"/>
    <property type="molecule type" value="Genomic_DNA"/>
</dbReference>
<dbReference type="Proteomes" id="UP001203852">
    <property type="component" value="Unassembled WGS sequence"/>
</dbReference>